<organism evidence="4 5">
    <name type="scientific">Zygosaccharomyces rouxii</name>
    <dbReference type="NCBI Taxonomy" id="4956"/>
    <lineage>
        <taxon>Eukaryota</taxon>
        <taxon>Fungi</taxon>
        <taxon>Dikarya</taxon>
        <taxon>Ascomycota</taxon>
        <taxon>Saccharomycotina</taxon>
        <taxon>Saccharomycetes</taxon>
        <taxon>Saccharomycetales</taxon>
        <taxon>Saccharomycetaceae</taxon>
        <taxon>Zygosaccharomyces</taxon>
    </lineage>
</organism>
<dbReference type="AlphaFoldDB" id="A0A1Q3ACK9"/>
<dbReference type="Pfam" id="PF13499">
    <property type="entry name" value="EF-hand_7"/>
    <property type="match status" value="1"/>
</dbReference>
<keyword evidence="1" id="KW-0677">Repeat</keyword>
<dbReference type="PROSITE" id="PS50222">
    <property type="entry name" value="EF_HAND_2"/>
    <property type="match status" value="1"/>
</dbReference>
<evidence type="ECO:0000259" key="3">
    <source>
        <dbReference type="PROSITE" id="PS50222"/>
    </source>
</evidence>
<dbReference type="FunFam" id="1.10.238.10:FF:000178">
    <property type="entry name" value="Calmodulin-2 A"/>
    <property type="match status" value="1"/>
</dbReference>
<reference evidence="4 5" key="1">
    <citation type="submission" date="2016-08" db="EMBL/GenBank/DDBJ databases">
        <title>Draft genome sequence of allopolyploid Zygosaccharomyces rouxii.</title>
        <authorList>
            <person name="Watanabe J."/>
            <person name="Uehara K."/>
            <person name="Mogi Y."/>
            <person name="Tsukioka Y."/>
        </authorList>
    </citation>
    <scope>NUCLEOTIDE SEQUENCE [LARGE SCALE GENOMIC DNA]</scope>
    <source>
        <strain evidence="4 5">NBRC 110957</strain>
    </source>
</reference>
<comment type="caution">
    <text evidence="4">The sequence shown here is derived from an EMBL/GenBank/DDBJ whole genome shotgun (WGS) entry which is preliminary data.</text>
</comment>
<dbReference type="GO" id="GO:0043226">
    <property type="term" value="C:organelle"/>
    <property type="evidence" value="ECO:0007669"/>
    <property type="project" value="UniProtKB-ARBA"/>
</dbReference>
<proteinExistence type="predicted"/>
<name>A0A1Q3ACK9_ZYGRO</name>
<dbReference type="OrthoDB" id="429467at2759"/>
<dbReference type="GO" id="GO:0005509">
    <property type="term" value="F:calcium ion binding"/>
    <property type="evidence" value="ECO:0007669"/>
    <property type="project" value="InterPro"/>
</dbReference>
<dbReference type="InterPro" id="IPR018247">
    <property type="entry name" value="EF_Hand_1_Ca_BS"/>
</dbReference>
<dbReference type="SMART" id="SM00054">
    <property type="entry name" value="EFh"/>
    <property type="match status" value="1"/>
</dbReference>
<gene>
    <name evidence="4" type="ORF">ZYGR_0AK00280</name>
</gene>
<dbReference type="CDD" id="cd00051">
    <property type="entry name" value="EFh"/>
    <property type="match status" value="1"/>
</dbReference>
<sequence length="168" mass="19316">MSDNDSLTFSKLTQTHIQRLKDAFQTIDDDGDGAISQKDLDKIFKSIGKQMKPEQLESMLTTANAKDGEGVTFPEFLSIMGETMGKYPEDTEIVNCLKVLSDNNELNVPVDDLLSYLKDAGYPKAEIEFEKLFREFTSDQDFAGKKVFKGETVYEYDFRIISHYYYYY</sequence>
<feature type="domain" description="EF-hand" evidence="3">
    <location>
        <begin position="15"/>
        <end position="50"/>
    </location>
</feature>
<evidence type="ECO:0000313" key="5">
    <source>
        <dbReference type="Proteomes" id="UP000187013"/>
    </source>
</evidence>
<keyword evidence="2" id="KW-0106">Calcium</keyword>
<dbReference type="InterPro" id="IPR002048">
    <property type="entry name" value="EF_hand_dom"/>
</dbReference>
<evidence type="ECO:0000256" key="1">
    <source>
        <dbReference type="ARBA" id="ARBA00022737"/>
    </source>
</evidence>
<dbReference type="InterPro" id="IPR050403">
    <property type="entry name" value="Myosin_RLC"/>
</dbReference>
<dbReference type="PROSITE" id="PS00018">
    <property type="entry name" value="EF_HAND_1"/>
    <property type="match status" value="1"/>
</dbReference>
<dbReference type="PANTHER" id="PTHR23049">
    <property type="entry name" value="MYOSIN REGULATORY LIGHT CHAIN 2"/>
    <property type="match status" value="1"/>
</dbReference>
<evidence type="ECO:0000313" key="4">
    <source>
        <dbReference type="EMBL" id="GAV53526.1"/>
    </source>
</evidence>
<dbReference type="InterPro" id="IPR011992">
    <property type="entry name" value="EF-hand-dom_pair"/>
</dbReference>
<dbReference type="SUPFAM" id="SSF47473">
    <property type="entry name" value="EF-hand"/>
    <property type="match status" value="1"/>
</dbReference>
<dbReference type="Gene3D" id="1.10.238.10">
    <property type="entry name" value="EF-hand"/>
    <property type="match status" value="1"/>
</dbReference>
<evidence type="ECO:0000256" key="2">
    <source>
        <dbReference type="ARBA" id="ARBA00022837"/>
    </source>
</evidence>
<dbReference type="EMBL" id="BDGX01000037">
    <property type="protein sequence ID" value="GAV53526.1"/>
    <property type="molecule type" value="Genomic_DNA"/>
</dbReference>
<protein>
    <recommendedName>
        <fullName evidence="3">EF-hand domain-containing protein</fullName>
    </recommendedName>
</protein>
<accession>A0A1Q3ACK9</accession>
<dbReference type="Proteomes" id="UP000187013">
    <property type="component" value="Unassembled WGS sequence"/>
</dbReference>